<proteinExistence type="predicted"/>
<reference evidence="2 3" key="1">
    <citation type="submission" date="2019-03" db="EMBL/GenBank/DDBJ databases">
        <title>Genomic Encyclopedia of Type Strains, Phase IV (KMG-IV): sequencing the most valuable type-strain genomes for metagenomic binning, comparative biology and taxonomic classification.</title>
        <authorList>
            <person name="Goeker M."/>
        </authorList>
    </citation>
    <scope>NUCLEOTIDE SEQUENCE [LARGE SCALE GENOMIC DNA]</scope>
    <source>
        <strain evidence="2 3">DSM 22958</strain>
    </source>
</reference>
<gene>
    <name evidence="2" type="ORF">EV666_103132</name>
</gene>
<accession>A0A4R2GWG6</accession>
<organism evidence="2 3">
    <name type="scientific">Camelimonas lactis</name>
    <dbReference type="NCBI Taxonomy" id="659006"/>
    <lineage>
        <taxon>Bacteria</taxon>
        <taxon>Pseudomonadati</taxon>
        <taxon>Pseudomonadota</taxon>
        <taxon>Alphaproteobacteria</taxon>
        <taxon>Hyphomicrobiales</taxon>
        <taxon>Chelatococcaceae</taxon>
        <taxon>Camelimonas</taxon>
    </lineage>
</organism>
<protein>
    <submittedName>
        <fullName evidence="2">Uncharacterized protein</fullName>
    </submittedName>
</protein>
<dbReference type="RefSeq" id="WP_132004108.1">
    <property type="nucleotide sequence ID" value="NZ_JBHUNN010000002.1"/>
</dbReference>
<evidence type="ECO:0000313" key="3">
    <source>
        <dbReference type="Proteomes" id="UP000294881"/>
    </source>
</evidence>
<keyword evidence="1" id="KW-0472">Membrane</keyword>
<keyword evidence="1" id="KW-0812">Transmembrane</keyword>
<dbReference type="OrthoDB" id="7273660at2"/>
<dbReference type="EMBL" id="SLWL01000003">
    <property type="protein sequence ID" value="TCO14624.1"/>
    <property type="molecule type" value="Genomic_DNA"/>
</dbReference>
<dbReference type="AlphaFoldDB" id="A0A4R2GWG6"/>
<name>A0A4R2GWG6_9HYPH</name>
<evidence type="ECO:0000313" key="2">
    <source>
        <dbReference type="EMBL" id="TCO14624.1"/>
    </source>
</evidence>
<evidence type="ECO:0000256" key="1">
    <source>
        <dbReference type="SAM" id="Phobius"/>
    </source>
</evidence>
<comment type="caution">
    <text evidence="2">The sequence shown here is derived from an EMBL/GenBank/DDBJ whole genome shotgun (WGS) entry which is preliminary data.</text>
</comment>
<feature type="transmembrane region" description="Helical" evidence="1">
    <location>
        <begin position="88"/>
        <end position="110"/>
    </location>
</feature>
<keyword evidence="3" id="KW-1185">Reference proteome</keyword>
<feature type="transmembrane region" description="Helical" evidence="1">
    <location>
        <begin position="55"/>
        <end position="81"/>
    </location>
</feature>
<sequence>MQRIKKALWLLLALAFLLEAWAWAQLQPLLHWLGRVLPWAQLRARAEAALSRLPAWAALLAFIVPFACVEPLKLVSLWLLAQGKFKSGVLTFIVAHLLTAGLSLFLFDILRPKLMTIGWFATGYGWLMRLHAWALEQTAPLRARLRAIAAKLRLRGGGVMRRLVRRMRLLRARIRRGGGPNHTP</sequence>
<dbReference type="Proteomes" id="UP000294881">
    <property type="component" value="Unassembled WGS sequence"/>
</dbReference>
<keyword evidence="1" id="KW-1133">Transmembrane helix</keyword>